<dbReference type="GO" id="GO:0016887">
    <property type="term" value="F:ATP hydrolysis activity"/>
    <property type="evidence" value="ECO:0007669"/>
    <property type="project" value="InterPro"/>
</dbReference>
<name>A0A0J9XE59_GEOCN</name>
<proteinExistence type="inferred from homology"/>
<dbReference type="InterPro" id="IPR027417">
    <property type="entry name" value="P-loop_NTPase"/>
</dbReference>
<feature type="region of interest" description="Disordered" evidence="4">
    <location>
        <begin position="117"/>
        <end position="203"/>
    </location>
</feature>
<evidence type="ECO:0000313" key="6">
    <source>
        <dbReference type="EMBL" id="CDO55763.1"/>
    </source>
</evidence>
<sequence>MDFLRHKKTSSLPGLQKAYDEIYQSSLRAQQAEAKSDYQEALQAWKATKLIISQQLSSITTTPKSNVESSLMTRIIEMERQCYDKINYLQQHIVQIRMSLNPTNDVYGNPFENFSSDNVNTLGATPPSSKPRPRSQQYRSETSINKHKRSTSETDYRSTPYYSAPSFETSRNGHNQTSPTLISRTPSPQGAMSAPKQLRHTMRSGKSEMKKLLGERKAASNAATLAWVHKKEIPGSANAALAAANISTGGQLHHNMERLSVNTSSNGTTKRSGVSSSGTTPRRVAGGSSNSTKRPTTSSPPTPVKQHPSVSNGRSTAKTKPKQVTIKGTGSGPSSPVDTKKTKFGLIRSPSVPSNKVTRINSQSGLKRSATVHKTSSLDPSDEEEGNDDASIDEDEWIQAARKKIKGKGIDENAANQIFNDVVVKGDPVYWDDIAGLDQAKTSLKETVVYPFLRPDLFRGLREPAQGILLFGPPGTGKTMLARAVAQESQSTFFSISASSLTSKFLGESEKLVRALFLMARALAPAIIFVDEIDSLLSARSDTGEHETSRRIKTEFLVQWSALQHAAAGKEHEDVSRVLVLAATNLPWVIDEAARRRFVRRQYIPLPEAETRARHLEKLLSHQKNSVTPNERMRLVHMTDGFSGSDLTALAKDAAMGPLRELGEALLTTPTEKIRPIGFRDFEASLKTIRPSVSPEGLKVFEDWAAMYGSSGA</sequence>
<evidence type="ECO:0000256" key="3">
    <source>
        <dbReference type="ARBA" id="ARBA00022840"/>
    </source>
</evidence>
<dbReference type="InterPro" id="IPR003960">
    <property type="entry name" value="ATPase_AAA_CS"/>
</dbReference>
<protein>
    <submittedName>
        <fullName evidence="6">Similar to Saccharomyces cerevisiae YPL074W YTA6 Putative ATPase of the CDC48/PAS1/SEC18 (AAA) family</fullName>
    </submittedName>
</protein>
<keyword evidence="7" id="KW-1185">Reference proteome</keyword>
<dbReference type="Gene3D" id="3.40.50.300">
    <property type="entry name" value="P-loop containing nucleotide triphosphate hydrolases"/>
    <property type="match status" value="1"/>
</dbReference>
<dbReference type="Gene3D" id="1.10.8.60">
    <property type="match status" value="1"/>
</dbReference>
<feature type="compositionally biased region" description="Polar residues" evidence="4">
    <location>
        <begin position="351"/>
        <end position="379"/>
    </location>
</feature>
<feature type="compositionally biased region" description="Low complexity" evidence="4">
    <location>
        <begin position="288"/>
        <end position="297"/>
    </location>
</feature>
<feature type="compositionally biased region" description="Polar residues" evidence="4">
    <location>
        <begin position="326"/>
        <end position="337"/>
    </location>
</feature>
<evidence type="ECO:0000256" key="1">
    <source>
        <dbReference type="ARBA" id="ARBA00006914"/>
    </source>
</evidence>
<dbReference type="PANTHER" id="PTHR23074">
    <property type="entry name" value="AAA DOMAIN-CONTAINING"/>
    <property type="match status" value="1"/>
</dbReference>
<evidence type="ECO:0000256" key="2">
    <source>
        <dbReference type="ARBA" id="ARBA00022741"/>
    </source>
</evidence>
<feature type="compositionally biased region" description="Acidic residues" evidence="4">
    <location>
        <begin position="380"/>
        <end position="394"/>
    </location>
</feature>
<evidence type="ECO:0000313" key="7">
    <source>
        <dbReference type="Proteomes" id="UP000242525"/>
    </source>
</evidence>
<dbReference type="OrthoDB" id="10251136at2759"/>
<feature type="compositionally biased region" description="Polar residues" evidence="4">
    <location>
        <begin position="308"/>
        <end position="318"/>
    </location>
</feature>
<feature type="compositionally biased region" description="Polar residues" evidence="4">
    <location>
        <begin position="260"/>
        <end position="280"/>
    </location>
</feature>
<gene>
    <name evidence="6" type="ORF">BN980_GECA12s01979g</name>
</gene>
<dbReference type="Pfam" id="PF00004">
    <property type="entry name" value="AAA"/>
    <property type="match status" value="1"/>
</dbReference>
<comment type="caution">
    <text evidence="6">The sequence shown here is derived from an EMBL/GenBank/DDBJ whole genome shotgun (WGS) entry which is preliminary data.</text>
</comment>
<dbReference type="AlphaFoldDB" id="A0A0J9XE59"/>
<dbReference type="Pfam" id="PF17862">
    <property type="entry name" value="AAA_lid_3"/>
    <property type="match status" value="1"/>
</dbReference>
<dbReference type="FunFam" id="1.10.8.60:FF:000022">
    <property type="entry name" value="Fidgetin like 1"/>
    <property type="match status" value="1"/>
</dbReference>
<reference evidence="6" key="1">
    <citation type="submission" date="2014-03" db="EMBL/GenBank/DDBJ databases">
        <authorList>
            <person name="Casaregola S."/>
        </authorList>
    </citation>
    <scope>NUCLEOTIDE SEQUENCE [LARGE SCALE GENOMIC DNA]</scope>
    <source>
        <strain evidence="6">CLIB 918</strain>
    </source>
</reference>
<accession>A0A0J9XE59</accession>
<dbReference type="SUPFAM" id="SSF52540">
    <property type="entry name" value="P-loop containing nucleoside triphosphate hydrolases"/>
    <property type="match status" value="1"/>
</dbReference>
<dbReference type="SMART" id="SM00382">
    <property type="entry name" value="AAA"/>
    <property type="match status" value="1"/>
</dbReference>
<dbReference type="InterPro" id="IPR003959">
    <property type="entry name" value="ATPase_AAA_core"/>
</dbReference>
<dbReference type="CDD" id="cd19509">
    <property type="entry name" value="RecA-like_VPS4-like"/>
    <property type="match status" value="1"/>
</dbReference>
<evidence type="ECO:0000256" key="4">
    <source>
        <dbReference type="SAM" id="MobiDB-lite"/>
    </source>
</evidence>
<keyword evidence="3" id="KW-0067">ATP-binding</keyword>
<feature type="domain" description="AAA+ ATPase" evidence="5">
    <location>
        <begin position="464"/>
        <end position="608"/>
    </location>
</feature>
<dbReference type="PANTHER" id="PTHR23074:SF17">
    <property type="entry name" value="FIDGETIN-LIKE PROTEIN 1"/>
    <property type="match status" value="1"/>
</dbReference>
<organism evidence="6 7">
    <name type="scientific">Geotrichum candidum</name>
    <name type="common">Oospora lactis</name>
    <name type="synonym">Dipodascus geotrichum</name>
    <dbReference type="NCBI Taxonomy" id="1173061"/>
    <lineage>
        <taxon>Eukaryota</taxon>
        <taxon>Fungi</taxon>
        <taxon>Dikarya</taxon>
        <taxon>Ascomycota</taxon>
        <taxon>Saccharomycotina</taxon>
        <taxon>Dipodascomycetes</taxon>
        <taxon>Dipodascales</taxon>
        <taxon>Dipodascaceae</taxon>
        <taxon>Geotrichum</taxon>
    </lineage>
</organism>
<feature type="compositionally biased region" description="Polar residues" evidence="4">
    <location>
        <begin position="166"/>
        <end position="190"/>
    </location>
</feature>
<feature type="region of interest" description="Disordered" evidence="4">
    <location>
        <begin position="260"/>
        <end position="394"/>
    </location>
</feature>
<dbReference type="STRING" id="1173061.A0A0J9XE59"/>
<dbReference type="PROSITE" id="PS00674">
    <property type="entry name" value="AAA"/>
    <property type="match status" value="1"/>
</dbReference>
<dbReference type="GO" id="GO:0005524">
    <property type="term" value="F:ATP binding"/>
    <property type="evidence" value="ECO:0007669"/>
    <property type="project" value="UniProtKB-KW"/>
</dbReference>
<keyword evidence="2" id="KW-0547">Nucleotide-binding</keyword>
<dbReference type="FunFam" id="3.40.50.300:FF:000093">
    <property type="entry name" value="Fidgetin-like 1"/>
    <property type="match status" value="1"/>
</dbReference>
<dbReference type="InterPro" id="IPR015415">
    <property type="entry name" value="Spast_Vps4_C"/>
</dbReference>
<evidence type="ECO:0000259" key="5">
    <source>
        <dbReference type="SMART" id="SM00382"/>
    </source>
</evidence>
<dbReference type="InterPro" id="IPR041569">
    <property type="entry name" value="AAA_lid_3"/>
</dbReference>
<dbReference type="InterPro" id="IPR050304">
    <property type="entry name" value="MT-severing_AAA_ATPase"/>
</dbReference>
<comment type="similarity">
    <text evidence="1">Belongs to the AAA ATPase family.</text>
</comment>
<dbReference type="EMBL" id="CCBN010000012">
    <property type="protein sequence ID" value="CDO55763.1"/>
    <property type="molecule type" value="Genomic_DNA"/>
</dbReference>
<dbReference type="Pfam" id="PF09336">
    <property type="entry name" value="Vps4_C"/>
    <property type="match status" value="1"/>
</dbReference>
<dbReference type="InterPro" id="IPR003593">
    <property type="entry name" value="AAA+_ATPase"/>
</dbReference>
<dbReference type="Proteomes" id="UP000242525">
    <property type="component" value="Unassembled WGS sequence"/>
</dbReference>